<reference evidence="2" key="1">
    <citation type="journal article" date="2021" name="Proc. Natl. Acad. Sci. U.S.A.">
        <title>A Catalog of Tens of Thousands of Viruses from Human Metagenomes Reveals Hidden Associations with Chronic Diseases.</title>
        <authorList>
            <person name="Tisza M.J."/>
            <person name="Buck C.B."/>
        </authorList>
    </citation>
    <scope>NUCLEOTIDE SEQUENCE</scope>
    <source>
        <strain evidence="2">CttqT1</strain>
    </source>
</reference>
<dbReference type="Pfam" id="PF02452">
    <property type="entry name" value="PemK_toxin"/>
    <property type="match status" value="1"/>
</dbReference>
<accession>A0A8S5TNY2</accession>
<dbReference type="Gene3D" id="2.30.30.110">
    <property type="match status" value="1"/>
</dbReference>
<feature type="coiled-coil region" evidence="1">
    <location>
        <begin position="126"/>
        <end position="153"/>
    </location>
</feature>
<proteinExistence type="predicted"/>
<sequence length="305" mass="35675">MSEYKRRYTNTEKRQKLAKFNSVYYEGDPNNWKISRLPNWMNFYGYELDKELHGKSPKYYRKFKQGTIVMIDYGVPVGTELGGRHFGIVISNNDTKYKSKILVVPLSSHYHRGYIDLGYGLMNGIIELGNNRVKELKRKIKILDKRLKTFRKNNSGDSFSFSAEEMEFFKNQHIDISSLLKSNRSIDITKRHPDLENLLLEIKKTNSWEKYPTIFKLVSFLETIILFQKEIIKQLKTCTDIVDQLIYVTEQLRKYNKQSFGVISDIKSVSKLKVAKLNHFTISGNAYVSEDVLQNIKLALIKTIE</sequence>
<evidence type="ECO:0000256" key="1">
    <source>
        <dbReference type="SAM" id="Coils"/>
    </source>
</evidence>
<dbReference type="GO" id="GO:0003677">
    <property type="term" value="F:DNA binding"/>
    <property type="evidence" value="ECO:0007669"/>
    <property type="project" value="InterPro"/>
</dbReference>
<name>A0A8S5TNY2_9CAUD</name>
<dbReference type="InterPro" id="IPR003477">
    <property type="entry name" value="PemK-like"/>
</dbReference>
<dbReference type="EMBL" id="BK032869">
    <property type="protein sequence ID" value="DAF64841.1"/>
    <property type="molecule type" value="Genomic_DNA"/>
</dbReference>
<dbReference type="SUPFAM" id="SSF50118">
    <property type="entry name" value="Cell growth inhibitor/plasmid maintenance toxic component"/>
    <property type="match status" value="1"/>
</dbReference>
<evidence type="ECO:0000313" key="2">
    <source>
        <dbReference type="EMBL" id="DAF64841.1"/>
    </source>
</evidence>
<protein>
    <submittedName>
        <fullName evidence="2">PemK-like protein</fullName>
    </submittedName>
</protein>
<dbReference type="InterPro" id="IPR011067">
    <property type="entry name" value="Plasmid_toxin/cell-grow_inhib"/>
</dbReference>
<organism evidence="2">
    <name type="scientific">Siphoviridae sp. cttqT1</name>
    <dbReference type="NCBI Taxonomy" id="2827961"/>
    <lineage>
        <taxon>Viruses</taxon>
        <taxon>Duplodnaviria</taxon>
        <taxon>Heunggongvirae</taxon>
        <taxon>Uroviricota</taxon>
        <taxon>Caudoviricetes</taxon>
    </lineage>
</organism>
<keyword evidence="1" id="KW-0175">Coiled coil</keyword>